<organism evidence="2 3">
    <name type="scientific">Nocardia terrae</name>
    <dbReference type="NCBI Taxonomy" id="2675851"/>
    <lineage>
        <taxon>Bacteria</taxon>
        <taxon>Bacillati</taxon>
        <taxon>Actinomycetota</taxon>
        <taxon>Actinomycetes</taxon>
        <taxon>Mycobacteriales</taxon>
        <taxon>Nocardiaceae</taxon>
        <taxon>Nocardia</taxon>
    </lineage>
</organism>
<keyword evidence="3" id="KW-1185">Reference proteome</keyword>
<evidence type="ECO:0000313" key="3">
    <source>
        <dbReference type="Proteomes" id="UP000466794"/>
    </source>
</evidence>
<dbReference type="EMBL" id="WRPP01000003">
    <property type="protein sequence ID" value="MVU78956.1"/>
    <property type="molecule type" value="Genomic_DNA"/>
</dbReference>
<accession>A0A7K1UX45</accession>
<sequence>MSTYYDEFYLVSQAELDGVVTGIQRKVRELEESARRLKVEKTPGWSSDGLVGVAVNLAGIVQKVRLAPETFENSHPEYLGRSVVQAINRAVGQANAVRMEVSATAGSDVRQMLDIMGIRLPKPEPRRQNETVEAASNDSSVQLVMSIRGSVTEVRISREAFRAKRINSLAAAITEAAQRAAYEVHGAKFSTLDAETLSTAEDWFMPSIRADNRATGATTQLHRSREHLPRRPSPDSRSAPNPEEWEEPTPLRITYTL</sequence>
<dbReference type="Proteomes" id="UP000466794">
    <property type="component" value="Unassembled WGS sequence"/>
</dbReference>
<evidence type="ECO:0008006" key="4">
    <source>
        <dbReference type="Google" id="ProtNLM"/>
    </source>
</evidence>
<gene>
    <name evidence="2" type="ORF">GPX89_17095</name>
</gene>
<dbReference type="RefSeq" id="WP_157388551.1">
    <property type="nucleotide sequence ID" value="NZ_WRPP01000003.1"/>
</dbReference>
<feature type="region of interest" description="Disordered" evidence="1">
    <location>
        <begin position="214"/>
        <end position="257"/>
    </location>
</feature>
<dbReference type="Gene3D" id="3.30.1310.10">
    <property type="entry name" value="Nucleoid-associated protein YbaB-like domain"/>
    <property type="match status" value="2"/>
</dbReference>
<dbReference type="SUPFAM" id="SSF82607">
    <property type="entry name" value="YbaB-like"/>
    <property type="match status" value="1"/>
</dbReference>
<evidence type="ECO:0000256" key="1">
    <source>
        <dbReference type="SAM" id="MobiDB-lite"/>
    </source>
</evidence>
<dbReference type="AlphaFoldDB" id="A0A7K1UX45"/>
<dbReference type="GO" id="GO:0003677">
    <property type="term" value="F:DNA binding"/>
    <property type="evidence" value="ECO:0007669"/>
    <property type="project" value="InterPro"/>
</dbReference>
<proteinExistence type="predicted"/>
<name>A0A7K1UX45_9NOCA</name>
<dbReference type="InterPro" id="IPR004401">
    <property type="entry name" value="YbaB/EbfC"/>
</dbReference>
<dbReference type="Pfam" id="PF02575">
    <property type="entry name" value="YbaB_DNA_bd"/>
    <property type="match status" value="2"/>
</dbReference>
<protein>
    <recommendedName>
        <fullName evidence="4">YbaB/EbfC DNA-binding family protein</fullName>
    </recommendedName>
</protein>
<evidence type="ECO:0000313" key="2">
    <source>
        <dbReference type="EMBL" id="MVU78956.1"/>
    </source>
</evidence>
<dbReference type="InterPro" id="IPR036894">
    <property type="entry name" value="YbaB-like_sf"/>
</dbReference>
<reference evidence="2 3" key="1">
    <citation type="submission" date="2019-12" db="EMBL/GenBank/DDBJ databases">
        <title>Nocardia sp. nov. ET3-3 isolated from soil.</title>
        <authorList>
            <person name="Kanchanasin P."/>
            <person name="Tanasupawat S."/>
            <person name="Yuki M."/>
            <person name="Kudo T."/>
        </authorList>
    </citation>
    <scope>NUCLEOTIDE SEQUENCE [LARGE SCALE GENOMIC DNA]</scope>
    <source>
        <strain evidence="2 3">ET3-3</strain>
    </source>
</reference>
<comment type="caution">
    <text evidence="2">The sequence shown here is derived from an EMBL/GenBank/DDBJ whole genome shotgun (WGS) entry which is preliminary data.</text>
</comment>